<evidence type="ECO:0000313" key="1">
    <source>
        <dbReference type="EMBL" id="CBH98771.1"/>
    </source>
</evidence>
<organism evidence="1">
    <name type="scientific">mine drainage metagenome</name>
    <dbReference type="NCBI Taxonomy" id="410659"/>
    <lineage>
        <taxon>unclassified sequences</taxon>
        <taxon>metagenomes</taxon>
        <taxon>ecological metagenomes</taxon>
    </lineage>
</organism>
<proteinExistence type="predicted"/>
<dbReference type="AlphaFoldDB" id="E6PV14"/>
<reference evidence="1" key="1">
    <citation type="submission" date="2009-10" db="EMBL/GenBank/DDBJ databases">
        <title>Diversity of trophic interactions inside an arsenic-rich microbial ecosystem.</title>
        <authorList>
            <person name="Bertin P.N."/>
            <person name="Heinrich-Salmeron A."/>
            <person name="Pelletier E."/>
            <person name="Goulhen-Chollet F."/>
            <person name="Arsene-Ploetze F."/>
            <person name="Gallien S."/>
            <person name="Calteau A."/>
            <person name="Vallenet D."/>
            <person name="Casiot C."/>
            <person name="Chane-Woon-Ming B."/>
            <person name="Giloteaux L."/>
            <person name="Barakat M."/>
            <person name="Bonnefoy V."/>
            <person name="Bruneel O."/>
            <person name="Chandler M."/>
            <person name="Cleiss J."/>
            <person name="Duran R."/>
            <person name="Elbaz-Poulichet F."/>
            <person name="Fonknechten N."/>
            <person name="Lauga B."/>
            <person name="Mornico D."/>
            <person name="Ortet P."/>
            <person name="Schaeffer C."/>
            <person name="Siguier P."/>
            <person name="Alexander Thil Smith A."/>
            <person name="Van Dorsselaer A."/>
            <person name="Weissenbach J."/>
            <person name="Medigue C."/>
            <person name="Le Paslier D."/>
        </authorList>
    </citation>
    <scope>NUCLEOTIDE SEQUENCE</scope>
</reference>
<dbReference type="EMBL" id="CABM01000061">
    <property type="protein sequence ID" value="CBH98771.1"/>
    <property type="molecule type" value="Genomic_DNA"/>
</dbReference>
<sequence length="374" mass="41006">MNIELQPEDRVAAELVSWPLAVDRVLYEAEQPIIFLTHSTAGQPLLAYLAHESTASADYILASASPTKVQQLERGLAGVRESLCADWMWLLRIHHATGAVDLWSVDESAIPNEYLPIPGTGLRPEHSVVFAARAIGDGIALGRMPCSVISLVADAARASLKSVFDYVRAANTEGRPKDSQRALYDLPVQRLRFASFEVGLAEPSAELFGDESIQLAISRLTDGLEWAVSASDQTEVPGQSPEEQEAILRSALALTPPSSGVVNAIEVSGTWLGNRRFHLDRSARIKVNRRLRTLRSERIVVFAGRIGEIDDDNLSFTLRETQDGADHKGAFPEDLLDDMRTHYYESNRVEISGVEVNGRFKATAVVQHAAPSED</sequence>
<name>E6PV14_9ZZZZ</name>
<comment type="caution">
    <text evidence="1">The sequence shown here is derived from an EMBL/GenBank/DDBJ whole genome shotgun (WGS) entry which is preliminary data.</text>
</comment>
<accession>E6PV14</accession>
<gene>
    <name evidence="1" type="ORF">CARN2_4253</name>
</gene>
<protein>
    <submittedName>
        <fullName evidence="1">Uncharacterized protein</fullName>
    </submittedName>
</protein>